<organism evidence="3 4">
    <name type="scientific">Saccharomonospora azurea NA-128</name>
    <dbReference type="NCBI Taxonomy" id="882081"/>
    <lineage>
        <taxon>Bacteria</taxon>
        <taxon>Bacillati</taxon>
        <taxon>Actinomycetota</taxon>
        <taxon>Actinomycetes</taxon>
        <taxon>Pseudonocardiales</taxon>
        <taxon>Pseudonocardiaceae</taxon>
        <taxon>Saccharomonospora</taxon>
    </lineage>
</organism>
<feature type="compositionally biased region" description="Low complexity" evidence="1">
    <location>
        <begin position="155"/>
        <end position="166"/>
    </location>
</feature>
<keyword evidence="2" id="KW-1133">Transmembrane helix</keyword>
<proteinExistence type="predicted"/>
<feature type="region of interest" description="Disordered" evidence="1">
    <location>
        <begin position="266"/>
        <end position="314"/>
    </location>
</feature>
<reference evidence="3 4" key="1">
    <citation type="journal article" date="2012" name="Stand. Genomic Sci.">
        <title>Genome sequence of the soil bacterium Saccharomonospora azurea type strain (NA-128(T)).</title>
        <authorList>
            <person name="Klenk H.P."/>
            <person name="Held B."/>
            <person name="Lucas S."/>
            <person name="Lapidus A."/>
            <person name="Copeland A."/>
            <person name="Hammon N."/>
            <person name="Pitluck S."/>
            <person name="Goodwin L.A."/>
            <person name="Han C."/>
            <person name="Tapia R."/>
            <person name="Brambilla E.M."/>
            <person name="Potter G."/>
            <person name="Land M."/>
            <person name="Ivanova N."/>
            <person name="Rohde M."/>
            <person name="Goker M."/>
            <person name="Detter J.C."/>
            <person name="Kyrpides N.C."/>
            <person name="Woyke T."/>
        </authorList>
    </citation>
    <scope>NUCLEOTIDE SEQUENCE [LARGE SCALE GENOMIC DNA]</scope>
    <source>
        <strain evidence="3 4">NA-128</strain>
    </source>
</reference>
<feature type="compositionally biased region" description="Basic and acidic residues" evidence="1">
    <location>
        <begin position="290"/>
        <end position="300"/>
    </location>
</feature>
<protein>
    <submittedName>
        <fullName evidence="3">Uncharacterized protein</fullName>
    </submittedName>
</protein>
<evidence type="ECO:0000313" key="3">
    <source>
        <dbReference type="EMBL" id="EHY89897.1"/>
    </source>
</evidence>
<feature type="compositionally biased region" description="Basic and acidic residues" evidence="1">
    <location>
        <begin position="178"/>
        <end position="191"/>
    </location>
</feature>
<name>H8GDY2_9PSEU</name>
<feature type="transmembrane region" description="Helical" evidence="2">
    <location>
        <begin position="36"/>
        <end position="60"/>
    </location>
</feature>
<feature type="compositionally biased region" description="Low complexity" evidence="1">
    <location>
        <begin position="279"/>
        <end position="289"/>
    </location>
</feature>
<feature type="region of interest" description="Disordered" evidence="1">
    <location>
        <begin position="59"/>
        <end position="206"/>
    </location>
</feature>
<keyword evidence="4" id="KW-1185">Reference proteome</keyword>
<keyword evidence="2" id="KW-0812">Transmembrane</keyword>
<feature type="non-terminal residue" evidence="3">
    <location>
        <position position="314"/>
    </location>
</feature>
<dbReference type="EMBL" id="CM001466">
    <property type="protein sequence ID" value="EHY89897.1"/>
    <property type="molecule type" value="Genomic_DNA"/>
</dbReference>
<gene>
    <name evidence="3" type="ORF">SacazDRAFT_03014</name>
</gene>
<dbReference type="HOGENOM" id="CLU_887164_0_0_11"/>
<keyword evidence="2" id="KW-0472">Membrane</keyword>
<dbReference type="Proteomes" id="UP000004705">
    <property type="component" value="Chromosome"/>
</dbReference>
<sequence length="314" mass="32431">MRATRSLTASVTRLRADGPRRAGVPVRFRPSAFRRVLLVLGLAVGGWVVSALIAGATAAATTDQPSGSDDLGEAPVCTMPDTGELPQTRSDLDPCGPTSPGDTAPAEDGDAIATPDAGEPDVLPGTEAPDDESAQPIHPDDPEEIPDPARPDEPTAPARPTTPGTPDDVRDAAPGSPRDVEPGESGRDSVERPTAPMPEGNPRPLLTAATDSLLSTTTKLTSTLAHTTDGLTGWLFGALPEVTSPITDTIDDVVDVPRTLPGTDAPLDLLPDLTPPRLPVDLGDLLPGTDPDRPLGEPRVEPVAPPVKSERPGP</sequence>
<evidence type="ECO:0000256" key="2">
    <source>
        <dbReference type="SAM" id="Phobius"/>
    </source>
</evidence>
<accession>H8GDY2</accession>
<evidence type="ECO:0000313" key="4">
    <source>
        <dbReference type="Proteomes" id="UP000004705"/>
    </source>
</evidence>
<evidence type="ECO:0000256" key="1">
    <source>
        <dbReference type="SAM" id="MobiDB-lite"/>
    </source>
</evidence>
<dbReference type="AlphaFoldDB" id="H8GDY2"/>